<dbReference type="AlphaFoldDB" id="A0AAJ1IGQ5"/>
<dbReference type="Pfam" id="PF00198">
    <property type="entry name" value="2-oxoacid_dh"/>
    <property type="match status" value="1"/>
</dbReference>
<proteinExistence type="inferred from homology"/>
<keyword evidence="6 7" id="KW-0012">Acyltransferase</keyword>
<evidence type="ECO:0000313" key="10">
    <source>
        <dbReference type="EMBL" id="MDC7226856.1"/>
    </source>
</evidence>
<dbReference type="Proteomes" id="UP001221217">
    <property type="component" value="Unassembled WGS sequence"/>
</dbReference>
<dbReference type="PROSITE" id="PS00189">
    <property type="entry name" value="LIPOYL"/>
    <property type="match status" value="1"/>
</dbReference>
<gene>
    <name evidence="10" type="ORF">PQJ61_08820</name>
</gene>
<dbReference type="PANTHER" id="PTHR43178:SF5">
    <property type="entry name" value="LIPOAMIDE ACYLTRANSFERASE COMPONENT OF BRANCHED-CHAIN ALPHA-KETO ACID DEHYDROGENASE COMPLEX, MITOCHONDRIAL"/>
    <property type="match status" value="1"/>
</dbReference>
<dbReference type="InterPro" id="IPR004167">
    <property type="entry name" value="PSBD"/>
</dbReference>
<evidence type="ECO:0000259" key="9">
    <source>
        <dbReference type="PROSITE" id="PS51826"/>
    </source>
</evidence>
<dbReference type="InterPro" id="IPR050743">
    <property type="entry name" value="2-oxoacid_DH_E2_comp"/>
</dbReference>
<feature type="domain" description="Lipoyl-binding" evidence="8">
    <location>
        <begin position="2"/>
        <end position="77"/>
    </location>
</feature>
<dbReference type="Gene3D" id="2.40.50.100">
    <property type="match status" value="1"/>
</dbReference>
<evidence type="ECO:0000256" key="5">
    <source>
        <dbReference type="ARBA" id="ARBA00022823"/>
    </source>
</evidence>
<protein>
    <recommendedName>
        <fullName evidence="7">Dihydrolipoamide acetyltransferase component of pyruvate dehydrogenase complex</fullName>
        <ecNumber evidence="7">2.3.1.-</ecNumber>
    </recommendedName>
</protein>
<dbReference type="CDD" id="cd06849">
    <property type="entry name" value="lipoyl_domain"/>
    <property type="match status" value="1"/>
</dbReference>
<dbReference type="EC" id="2.3.1.-" evidence="7"/>
<evidence type="ECO:0000256" key="1">
    <source>
        <dbReference type="ARBA" id="ARBA00001938"/>
    </source>
</evidence>
<dbReference type="Gene3D" id="4.10.320.10">
    <property type="entry name" value="E3-binding domain"/>
    <property type="match status" value="1"/>
</dbReference>
<dbReference type="EMBL" id="JAQQAL010000017">
    <property type="protein sequence ID" value="MDC7226856.1"/>
    <property type="molecule type" value="Genomic_DNA"/>
</dbReference>
<dbReference type="InterPro" id="IPR023213">
    <property type="entry name" value="CAT-like_dom_sf"/>
</dbReference>
<evidence type="ECO:0000259" key="8">
    <source>
        <dbReference type="PROSITE" id="PS50968"/>
    </source>
</evidence>
<dbReference type="InterPro" id="IPR003016">
    <property type="entry name" value="2-oxoA_DH_lipoyl-BS"/>
</dbReference>
<dbReference type="SUPFAM" id="SSF51230">
    <property type="entry name" value="Single hybrid motif"/>
    <property type="match status" value="1"/>
</dbReference>
<keyword evidence="4 7" id="KW-0808">Transferase</keyword>
<evidence type="ECO:0000256" key="2">
    <source>
        <dbReference type="ARBA" id="ARBA00007317"/>
    </source>
</evidence>
<comment type="caution">
    <text evidence="10">The sequence shown here is derived from an EMBL/GenBank/DDBJ whole genome shotgun (WGS) entry which is preliminary data.</text>
</comment>
<evidence type="ECO:0000256" key="4">
    <source>
        <dbReference type="ARBA" id="ARBA00022679"/>
    </source>
</evidence>
<dbReference type="Gene3D" id="3.30.559.10">
    <property type="entry name" value="Chloramphenicol acetyltransferase-like domain"/>
    <property type="match status" value="1"/>
</dbReference>
<keyword evidence="5 7" id="KW-0450">Lipoyl</keyword>
<name>A0AAJ1IGQ5_9SPIO</name>
<accession>A0AAJ1IGQ5</accession>
<dbReference type="InterPro" id="IPR011053">
    <property type="entry name" value="Single_hybrid_motif"/>
</dbReference>
<dbReference type="Pfam" id="PF02817">
    <property type="entry name" value="E3_binding"/>
    <property type="match status" value="1"/>
</dbReference>
<dbReference type="GO" id="GO:0005737">
    <property type="term" value="C:cytoplasm"/>
    <property type="evidence" value="ECO:0007669"/>
    <property type="project" value="TreeGrafter"/>
</dbReference>
<dbReference type="SUPFAM" id="SSF52777">
    <property type="entry name" value="CoA-dependent acyltransferases"/>
    <property type="match status" value="1"/>
</dbReference>
<evidence type="ECO:0000313" key="11">
    <source>
        <dbReference type="Proteomes" id="UP001221217"/>
    </source>
</evidence>
<dbReference type="Pfam" id="PF00364">
    <property type="entry name" value="Biotin_lipoyl"/>
    <property type="match status" value="1"/>
</dbReference>
<dbReference type="InterPro" id="IPR000089">
    <property type="entry name" value="Biotin_lipoyl"/>
</dbReference>
<reference evidence="10 11" key="1">
    <citation type="submission" date="2022-12" db="EMBL/GenBank/DDBJ databases">
        <title>Metagenome assembled genome from gulf of manar.</title>
        <authorList>
            <person name="Kohli P."/>
            <person name="Pk S."/>
            <person name="Venkata Ramana C."/>
            <person name="Sasikala C."/>
        </authorList>
    </citation>
    <scope>NUCLEOTIDE SEQUENCE [LARGE SCALE GENOMIC DNA]</scope>
    <source>
        <strain evidence="10">JB008</strain>
    </source>
</reference>
<dbReference type="InterPro" id="IPR036625">
    <property type="entry name" value="E3-bd_dom_sf"/>
</dbReference>
<comment type="cofactor">
    <cofactor evidence="1 7">
        <name>(R)-lipoate</name>
        <dbReference type="ChEBI" id="CHEBI:83088"/>
    </cofactor>
</comment>
<dbReference type="PROSITE" id="PS50968">
    <property type="entry name" value="BIOTINYL_LIPOYL"/>
    <property type="match status" value="1"/>
</dbReference>
<evidence type="ECO:0000256" key="6">
    <source>
        <dbReference type="ARBA" id="ARBA00023315"/>
    </source>
</evidence>
<dbReference type="PROSITE" id="PS51826">
    <property type="entry name" value="PSBD"/>
    <property type="match status" value="1"/>
</dbReference>
<comment type="subunit">
    <text evidence="3">Forms a 24-polypeptide structural core with octahedral symmetry.</text>
</comment>
<dbReference type="SUPFAM" id="SSF47005">
    <property type="entry name" value="Peripheral subunit-binding domain of 2-oxo acid dehydrogenase complex"/>
    <property type="match status" value="1"/>
</dbReference>
<sequence length="461" mass="48707">MATALLMPKQGNSVESCVILEWSKKEGETVKTGETVLEAETDKATIEVESVCDGTILKIYYPADSEVPVQKMIAVIGEPGEDISSFDAEFAAGASVEERADGDLVNEAGAAAPETVRDASYGIPESSAAVKSGDNSAVSPRARNIAAAKGVDLSTVAGSGPKGRIIERDVLTVAGQTEPLTPAAAAALVEKGLSAPVSGSGIGGRVRLQDLETAAPAAAGASQVQMPDFPGSFRDEAVRGVRKLTAARMMESLNSTAQLTHSFSAIAESLLDYRRKLKDAPEELGLGRVSINDILMFVVSRVLKEYPEFNAHWYGDSMRYFDSVHMGFACDTPKGLLVPVIRFADRLTLKALSDESARLIAACRDGKAQPDELSGASFTMSNVGAFGIDSFTPIINPPEVAILGVCSTQLKPVRTGDGIEYKDHIGFSLTYDHQANDGAPASRFCAAVIKAVENLDLYLAL</sequence>
<feature type="domain" description="Peripheral subunit-binding (PSBD)" evidence="9">
    <location>
        <begin position="137"/>
        <end position="174"/>
    </location>
</feature>
<evidence type="ECO:0000256" key="3">
    <source>
        <dbReference type="ARBA" id="ARBA00011484"/>
    </source>
</evidence>
<dbReference type="PANTHER" id="PTHR43178">
    <property type="entry name" value="DIHYDROLIPOAMIDE ACETYLTRANSFERASE COMPONENT OF PYRUVATE DEHYDROGENASE COMPLEX"/>
    <property type="match status" value="1"/>
</dbReference>
<organism evidence="10 11">
    <name type="scientific">Candidatus Thalassospirochaeta sargassi</name>
    <dbReference type="NCBI Taxonomy" id="3119039"/>
    <lineage>
        <taxon>Bacteria</taxon>
        <taxon>Pseudomonadati</taxon>
        <taxon>Spirochaetota</taxon>
        <taxon>Spirochaetia</taxon>
        <taxon>Spirochaetales</taxon>
        <taxon>Spirochaetaceae</taxon>
        <taxon>Candidatus Thalassospirochaeta</taxon>
    </lineage>
</organism>
<dbReference type="GO" id="GO:0016407">
    <property type="term" value="F:acetyltransferase activity"/>
    <property type="evidence" value="ECO:0007669"/>
    <property type="project" value="TreeGrafter"/>
</dbReference>
<dbReference type="InterPro" id="IPR001078">
    <property type="entry name" value="2-oxoacid_DH_actylTfrase"/>
</dbReference>
<dbReference type="GO" id="GO:0031405">
    <property type="term" value="F:lipoic acid binding"/>
    <property type="evidence" value="ECO:0007669"/>
    <property type="project" value="TreeGrafter"/>
</dbReference>
<comment type="similarity">
    <text evidence="2 7">Belongs to the 2-oxoacid dehydrogenase family.</text>
</comment>
<evidence type="ECO:0000256" key="7">
    <source>
        <dbReference type="RuleBase" id="RU003423"/>
    </source>
</evidence>